<dbReference type="AlphaFoldDB" id="A0A1U8DEA8"/>
<evidence type="ECO:0000313" key="9">
    <source>
        <dbReference type="RefSeq" id="XP_014379583.2"/>
    </source>
</evidence>
<proteinExistence type="predicted"/>
<dbReference type="InterPro" id="IPR036534">
    <property type="entry name" value="GAR_dom_sf"/>
</dbReference>
<keyword evidence="3" id="KW-0479">Metal-binding</keyword>
<feature type="region of interest" description="Disordered" evidence="6">
    <location>
        <begin position="433"/>
        <end position="452"/>
    </location>
</feature>
<dbReference type="CDD" id="cd00176">
    <property type="entry name" value="SPEC"/>
    <property type="match status" value="3"/>
</dbReference>
<evidence type="ECO:0000256" key="4">
    <source>
        <dbReference type="ARBA" id="ARBA00022837"/>
    </source>
</evidence>
<evidence type="ECO:0000256" key="6">
    <source>
        <dbReference type="SAM" id="MobiDB-lite"/>
    </source>
</evidence>
<dbReference type="GO" id="GO:0008017">
    <property type="term" value="F:microtubule binding"/>
    <property type="evidence" value="ECO:0007669"/>
    <property type="project" value="InterPro"/>
</dbReference>
<dbReference type="RefSeq" id="XP_014379583.2">
    <property type="nucleotide sequence ID" value="XM_014524097.2"/>
</dbReference>
<dbReference type="PROSITE" id="PS50222">
    <property type="entry name" value="EF_HAND_2"/>
    <property type="match status" value="2"/>
</dbReference>
<evidence type="ECO:0000256" key="3">
    <source>
        <dbReference type="ARBA" id="ARBA00022723"/>
    </source>
</evidence>
<evidence type="ECO:0000256" key="2">
    <source>
        <dbReference type="ARBA" id="ARBA00022490"/>
    </source>
</evidence>
<dbReference type="GeneID" id="102377280"/>
<evidence type="ECO:0000259" key="7">
    <source>
        <dbReference type="PROSITE" id="PS50222"/>
    </source>
</evidence>
<accession>A0A1U8DEA8</accession>
<dbReference type="GO" id="GO:0005198">
    <property type="term" value="F:structural molecule activity"/>
    <property type="evidence" value="ECO:0007669"/>
    <property type="project" value="TreeGrafter"/>
</dbReference>
<dbReference type="PANTHER" id="PTHR23169:SF33">
    <property type="entry name" value="MICROTUBULE-ACTIN CROSS-LINKING FACTOR 1, ISOFORMS 1_2_3_5"/>
    <property type="match status" value="1"/>
</dbReference>
<dbReference type="SMART" id="SM00054">
    <property type="entry name" value="EFh"/>
    <property type="match status" value="2"/>
</dbReference>
<dbReference type="InterPro" id="IPR002017">
    <property type="entry name" value="Spectrin_repeat"/>
</dbReference>
<dbReference type="InterPro" id="IPR002048">
    <property type="entry name" value="EF_hand_dom"/>
</dbReference>
<sequence>MQALREEIDSLQQDLDSLGTLGVELMSACGDSDKPDVTKSLDDLYSSWHSLSKAWAERNVRLEEQLQALLAYQEAMQRLVEWLDAAELRIAEEFLVGGDLEMVRRQLAELKDFKRELYQCKVDVESLRHRAGPEDRGPPAPLRAFRRDPVGAVALPPQVLRNDVLSHARTVQSGNEAGQGLLLSSLGDAVDGLQCSLQQLNQRWDLVRSETESRQLEQENNLSQVQDVMLEITDLLQWLEHVVLRLFFSKPAWGHPDTTKETLAAHLELCKEMESKQQAYNGVRDRLQRLLASCAAARPCSTEHSLRILEQKWESVHAEVQERKERLAEGLTVSTEFHSTVQELLQWVAQTDESLSAPPAPSFVLETVMQQIQEHKVLVKEVSARGEKLAGLEAVASRLKDFSRKQDGAVVQSLVLTAKERLAKVLQRTAERGTALEDARTPSRYRSRAGPALVSPQFSESRRLLLDWMDEAEQALEAPGEPPGSQEEIKCQLAEHKDFQKVLRAKRPVYEATLRSGRALREKAQLPEDAQPLEELLGEAQHQLEESLLFSGKFTDALQALMDWLYRAEPQLCEEAPVGGDRDLVSDLMDKHKVFQKELGKRASCIKMLKRSVRDLTRGSSSADSQWLQKQMEELSTRWDLVCKLSVSKQARLEAALRQAEEFHTLVQAFLGRLSESEKALKYGVFPEEEAAVQECQSQLQELMKTLQCQQLELECIASLGEEILAACHPDAIITIKPAACLLELEEFAHFDFGVWRKRYMQWISHMKSRVLDVFRGIDRDQDGRISQREFIDSVLSSKFPTNVLEMSAVANIFDTNGDGFIDYYEFVSTLHPNRDPLRRAGDADRIQDEVNRQVAQCNCAKRFQVEQISANRYREMGSASTTPRPNRPQHPSRLPRPLCPGEQGWCVPTYEWSRRTAETRLGAAWRCPDPKSQP</sequence>
<feature type="region of interest" description="Disordered" evidence="6">
    <location>
        <begin position="872"/>
        <end position="899"/>
    </location>
</feature>
<dbReference type="KEGG" id="asn:102377280"/>
<dbReference type="SMART" id="SM00243">
    <property type="entry name" value="GAS2"/>
    <property type="match status" value="1"/>
</dbReference>
<dbReference type="GO" id="GO:0045104">
    <property type="term" value="P:intermediate filament cytoskeleton organization"/>
    <property type="evidence" value="ECO:0007669"/>
    <property type="project" value="InterPro"/>
</dbReference>
<name>A0A1U8DEA8_ALLSI</name>
<protein>
    <submittedName>
        <fullName evidence="9">Microtubule-actin cross-linking factor 1-like</fullName>
    </submittedName>
</protein>
<gene>
    <name evidence="9" type="primary">LOC102377280</name>
</gene>
<reference evidence="9" key="1">
    <citation type="submission" date="2025-08" db="UniProtKB">
        <authorList>
            <consortium name="RefSeq"/>
        </authorList>
    </citation>
    <scope>IDENTIFICATION</scope>
</reference>
<dbReference type="Proteomes" id="UP000189705">
    <property type="component" value="Unplaced"/>
</dbReference>
<dbReference type="InterPro" id="IPR003108">
    <property type="entry name" value="GAR_dom"/>
</dbReference>
<dbReference type="GO" id="GO:0005737">
    <property type="term" value="C:cytoplasm"/>
    <property type="evidence" value="ECO:0007669"/>
    <property type="project" value="TreeGrafter"/>
</dbReference>
<keyword evidence="2" id="KW-0963">Cytoplasm</keyword>
<dbReference type="GO" id="GO:0005882">
    <property type="term" value="C:intermediate filament"/>
    <property type="evidence" value="ECO:0007669"/>
    <property type="project" value="TreeGrafter"/>
</dbReference>
<dbReference type="GO" id="GO:0005886">
    <property type="term" value="C:plasma membrane"/>
    <property type="evidence" value="ECO:0007669"/>
    <property type="project" value="UniProtKB-SubCell"/>
</dbReference>
<dbReference type="SMART" id="SM00150">
    <property type="entry name" value="SPEC"/>
    <property type="match status" value="5"/>
</dbReference>
<dbReference type="STRING" id="38654.A0A1U8DEA8"/>
<dbReference type="InterPro" id="IPR018247">
    <property type="entry name" value="EF_Hand_1_Ca_BS"/>
</dbReference>
<dbReference type="Gene3D" id="3.30.920.20">
    <property type="entry name" value="Gas2-like domain"/>
    <property type="match status" value="1"/>
</dbReference>
<dbReference type="InterPro" id="IPR011992">
    <property type="entry name" value="EF-hand-dom_pair"/>
</dbReference>
<dbReference type="Pfam" id="PF00435">
    <property type="entry name" value="Spectrin"/>
    <property type="match status" value="3"/>
</dbReference>
<keyword evidence="4" id="KW-0106">Calcium</keyword>
<dbReference type="FunFam" id="1.20.58.60:FF:000001">
    <property type="entry name" value="Microtubule-actin cross-linking factor 1"/>
    <property type="match status" value="1"/>
</dbReference>
<dbReference type="Pfam" id="PF13499">
    <property type="entry name" value="EF-hand_7"/>
    <property type="match status" value="1"/>
</dbReference>
<dbReference type="CDD" id="cd00051">
    <property type="entry name" value="EFh"/>
    <property type="match status" value="1"/>
</dbReference>
<feature type="domain" description="EF-hand" evidence="7">
    <location>
        <begin position="802"/>
        <end position="837"/>
    </location>
</feature>
<comment type="subcellular location">
    <subcellularLocation>
        <location evidence="1">Cytoplasm</location>
        <location evidence="1">Cytoskeleton</location>
    </subcellularLocation>
</comment>
<dbReference type="SUPFAM" id="SSF46966">
    <property type="entry name" value="Spectrin repeat"/>
    <property type="match status" value="7"/>
</dbReference>
<dbReference type="GO" id="GO:0042060">
    <property type="term" value="P:wound healing"/>
    <property type="evidence" value="ECO:0007669"/>
    <property type="project" value="TreeGrafter"/>
</dbReference>
<dbReference type="InParanoid" id="A0A1U8DEA8"/>
<dbReference type="PANTHER" id="PTHR23169">
    <property type="entry name" value="ENVOPLAKIN"/>
    <property type="match status" value="1"/>
</dbReference>
<dbReference type="SUPFAM" id="SSF47473">
    <property type="entry name" value="EF-hand"/>
    <property type="match status" value="1"/>
</dbReference>
<keyword evidence="8" id="KW-1185">Reference proteome</keyword>
<dbReference type="Pfam" id="PF02187">
    <property type="entry name" value="GAS2"/>
    <property type="match status" value="1"/>
</dbReference>
<dbReference type="Gene3D" id="1.10.238.10">
    <property type="entry name" value="EF-hand"/>
    <property type="match status" value="1"/>
</dbReference>
<organism evidence="8 9">
    <name type="scientific">Alligator sinensis</name>
    <name type="common">Chinese alligator</name>
    <dbReference type="NCBI Taxonomy" id="38654"/>
    <lineage>
        <taxon>Eukaryota</taxon>
        <taxon>Metazoa</taxon>
        <taxon>Chordata</taxon>
        <taxon>Craniata</taxon>
        <taxon>Vertebrata</taxon>
        <taxon>Euteleostomi</taxon>
        <taxon>Archelosauria</taxon>
        <taxon>Archosauria</taxon>
        <taxon>Crocodylia</taxon>
        <taxon>Alligatoridae</taxon>
        <taxon>Alligatorinae</taxon>
        <taxon>Alligator</taxon>
    </lineage>
</organism>
<dbReference type="Gene3D" id="1.20.58.60">
    <property type="match status" value="5"/>
</dbReference>
<feature type="domain" description="EF-hand" evidence="7">
    <location>
        <begin position="766"/>
        <end position="801"/>
    </location>
</feature>
<keyword evidence="5" id="KW-0206">Cytoskeleton</keyword>
<evidence type="ECO:0000256" key="5">
    <source>
        <dbReference type="ARBA" id="ARBA00023212"/>
    </source>
</evidence>
<evidence type="ECO:0000256" key="1">
    <source>
        <dbReference type="ARBA" id="ARBA00004245"/>
    </source>
</evidence>
<evidence type="ECO:0000313" key="8">
    <source>
        <dbReference type="Proteomes" id="UP000189705"/>
    </source>
</evidence>
<dbReference type="GO" id="GO:0005509">
    <property type="term" value="F:calcium ion binding"/>
    <property type="evidence" value="ECO:0007669"/>
    <property type="project" value="InterPro"/>
</dbReference>
<dbReference type="InterPro" id="IPR043197">
    <property type="entry name" value="Plakin"/>
</dbReference>
<dbReference type="PROSITE" id="PS00018">
    <property type="entry name" value="EF_HAND_1"/>
    <property type="match status" value="2"/>
</dbReference>
<dbReference type="InterPro" id="IPR018159">
    <property type="entry name" value="Spectrin/alpha-actinin"/>
</dbReference>